<evidence type="ECO:0000256" key="16">
    <source>
        <dbReference type="SAM" id="Phobius"/>
    </source>
</evidence>
<dbReference type="SUPFAM" id="SSF55874">
    <property type="entry name" value="ATPase domain of HSP90 chaperone/DNA topoisomerase II/histidine kinase"/>
    <property type="match status" value="1"/>
</dbReference>
<dbReference type="SUPFAM" id="SSF158472">
    <property type="entry name" value="HAMP domain-like"/>
    <property type="match status" value="1"/>
</dbReference>
<dbReference type="AlphaFoldDB" id="A0A6C2CZI8"/>
<evidence type="ECO:0000256" key="13">
    <source>
        <dbReference type="ARBA" id="ARBA00023136"/>
    </source>
</evidence>
<dbReference type="InterPro" id="IPR005467">
    <property type="entry name" value="His_kinase_dom"/>
</dbReference>
<keyword evidence="4" id="KW-1003">Cell membrane</keyword>
<evidence type="ECO:0000256" key="6">
    <source>
        <dbReference type="ARBA" id="ARBA00022679"/>
    </source>
</evidence>
<dbReference type="InterPro" id="IPR050736">
    <property type="entry name" value="Sensor_HK_Regulatory"/>
</dbReference>
<evidence type="ECO:0000256" key="7">
    <source>
        <dbReference type="ARBA" id="ARBA00022692"/>
    </source>
</evidence>
<dbReference type="GO" id="GO:0005886">
    <property type="term" value="C:plasma membrane"/>
    <property type="evidence" value="ECO:0007669"/>
    <property type="project" value="UniProtKB-SubCell"/>
</dbReference>
<accession>A0A6C2CZI8</accession>
<dbReference type="GO" id="GO:0005524">
    <property type="term" value="F:ATP binding"/>
    <property type="evidence" value="ECO:0007669"/>
    <property type="project" value="UniProtKB-KW"/>
</dbReference>
<dbReference type="SMART" id="SM00387">
    <property type="entry name" value="HATPase_c"/>
    <property type="match status" value="1"/>
</dbReference>
<dbReference type="Pfam" id="PF00672">
    <property type="entry name" value="HAMP"/>
    <property type="match status" value="1"/>
</dbReference>
<evidence type="ECO:0000256" key="10">
    <source>
        <dbReference type="ARBA" id="ARBA00022840"/>
    </source>
</evidence>
<reference evidence="19 20" key="1">
    <citation type="submission" date="2019-01" db="EMBL/GenBank/DDBJ databases">
        <title>Zoogloea oleivorans genome sequencing and assembly.</title>
        <authorList>
            <person name="Tancsics A."/>
            <person name="Farkas M."/>
            <person name="Kriszt B."/>
            <person name="Maroti G."/>
            <person name="Horvath B."/>
        </authorList>
    </citation>
    <scope>NUCLEOTIDE SEQUENCE [LARGE SCALE GENOMIC DNA]</scope>
    <source>
        <strain evidence="19 20">Buc</strain>
    </source>
</reference>
<keyword evidence="9" id="KW-0418">Kinase</keyword>
<dbReference type="GO" id="GO:0000155">
    <property type="term" value="F:phosphorelay sensor kinase activity"/>
    <property type="evidence" value="ECO:0007669"/>
    <property type="project" value="InterPro"/>
</dbReference>
<dbReference type="InterPro" id="IPR003660">
    <property type="entry name" value="HAMP_dom"/>
</dbReference>
<name>A0A6C2CZI8_9RHOO</name>
<dbReference type="SUPFAM" id="SSF47384">
    <property type="entry name" value="Homodimeric domain of signal transducing histidine kinase"/>
    <property type="match status" value="1"/>
</dbReference>
<dbReference type="InterPro" id="IPR003661">
    <property type="entry name" value="HisK_dim/P_dom"/>
</dbReference>
<dbReference type="Pfam" id="PF02518">
    <property type="entry name" value="HATPase_c"/>
    <property type="match status" value="1"/>
</dbReference>
<evidence type="ECO:0000256" key="15">
    <source>
        <dbReference type="ARBA" id="ARBA00070152"/>
    </source>
</evidence>
<evidence type="ECO:0000259" key="18">
    <source>
        <dbReference type="PROSITE" id="PS50885"/>
    </source>
</evidence>
<evidence type="ECO:0000256" key="4">
    <source>
        <dbReference type="ARBA" id="ARBA00022475"/>
    </source>
</evidence>
<keyword evidence="13 16" id="KW-0472">Membrane</keyword>
<gene>
    <name evidence="19" type="ORF">ETQ85_10360</name>
</gene>
<dbReference type="FunFam" id="1.10.287.130:FF:000004">
    <property type="entry name" value="Ethylene receptor 1"/>
    <property type="match status" value="1"/>
</dbReference>
<keyword evidence="6" id="KW-0808">Transferase</keyword>
<dbReference type="FunFam" id="3.30.565.10:FF:000010">
    <property type="entry name" value="Sensor histidine kinase RcsC"/>
    <property type="match status" value="1"/>
</dbReference>
<dbReference type="PROSITE" id="PS50885">
    <property type="entry name" value="HAMP"/>
    <property type="match status" value="1"/>
</dbReference>
<evidence type="ECO:0000256" key="14">
    <source>
        <dbReference type="ARBA" id="ARBA00058004"/>
    </source>
</evidence>
<evidence type="ECO:0000256" key="8">
    <source>
        <dbReference type="ARBA" id="ARBA00022741"/>
    </source>
</evidence>
<sequence>MGLKKWMGGIRGKLIAIFVVIKVVPLLLLAMLAWNMAQRLGETVSEQAGSMAESMLSAVKQVGDAATDDAIKALDDRAREGIERLTTDTARAVAAFLYDRDADVLQAAQVEPGEAAFRSFLTHRARTLYHHGEWLLAEDQKRWAPAMPEAWDEALAADAKQALVDNAKAFSARPPEYLGQPDRRPLFVEMTFVDLQGRERVKVTTGDLMSRQLRDVSKPAETFLKAERYWPDLQKLKPGDIYVSEVIGAYVGSRVIGPYLPASAQKAGVEFKPEESAYAGTENPVGRHFRGIVRWATPVVKGGKVSGYVTLALDHDHIRQFTDRISPTDTRYTPINDAIVGNYAFMWDHKSRAISHPRDYFIPGYDPQTGEPVTPWLDQSLFDAWQASGKPSREFLDTVTPFDGQSLKKKPAGAMIKAGTVALDCRYLNFSPQCAGWNQLTEKGGSGSFVIFFSGLWKLTTAAAIPYYTGQYGETQRGFGFVTIGANVDDFHRAATESAKRIGLTIAERDRAFQNQRQGLLEAIEHNLTQTAGALTVSTLLMVGLVIIVAIWMAQFMTRRITDMIHGLGKFQSGDLAHRLEVKSGDEMGQLAQSFNSMADEVQESFKRSEEGRTKAEEANKLKSDFLANMSHELRTPLNGILGYSELLQMELEDPAQQDYAATIHSSGEHLLDIVNDLLDLAKVEAGRIELKPVEQDVARLANDLVGTHRAHAQAKGLGMVLEMAEDLPATIFVDAQRVRQILNNLLNNAIKFTDNGKVGLSVRREGERLAFAVSDTGRGIPAEALEHIFEKFRQLDQFVTRDHGGTGLGLALAREFAHLLSGDLVVESRVGEGSTFTLFLPLTGQSS</sequence>
<dbReference type="Gene3D" id="3.30.565.10">
    <property type="entry name" value="Histidine kinase-like ATPase, C-terminal domain"/>
    <property type="match status" value="1"/>
</dbReference>
<keyword evidence="8" id="KW-0547">Nucleotide-binding</keyword>
<evidence type="ECO:0000256" key="3">
    <source>
        <dbReference type="ARBA" id="ARBA00012438"/>
    </source>
</evidence>
<evidence type="ECO:0000313" key="19">
    <source>
        <dbReference type="EMBL" id="TYC58909.1"/>
    </source>
</evidence>
<keyword evidence="5" id="KW-0597">Phosphoprotein</keyword>
<feature type="transmembrane region" description="Helical" evidence="16">
    <location>
        <begin position="532"/>
        <end position="554"/>
    </location>
</feature>
<dbReference type="CDD" id="cd00082">
    <property type="entry name" value="HisKA"/>
    <property type="match status" value="1"/>
</dbReference>
<keyword evidence="10" id="KW-0067">ATP-binding</keyword>
<dbReference type="RefSeq" id="WP_148578969.1">
    <property type="nucleotide sequence ID" value="NZ_SDKK01000008.1"/>
</dbReference>
<keyword evidence="20" id="KW-1185">Reference proteome</keyword>
<dbReference type="Pfam" id="PF00512">
    <property type="entry name" value="HisKA"/>
    <property type="match status" value="1"/>
</dbReference>
<dbReference type="CDD" id="cd16922">
    <property type="entry name" value="HATPase_EvgS-ArcB-TorS-like"/>
    <property type="match status" value="1"/>
</dbReference>
<dbReference type="CDD" id="cd06225">
    <property type="entry name" value="HAMP"/>
    <property type="match status" value="1"/>
</dbReference>
<feature type="transmembrane region" description="Helical" evidence="16">
    <location>
        <begin position="12"/>
        <end position="34"/>
    </location>
</feature>
<dbReference type="InterPro" id="IPR036890">
    <property type="entry name" value="HATPase_C_sf"/>
</dbReference>
<dbReference type="SMART" id="SM00304">
    <property type="entry name" value="HAMP"/>
    <property type="match status" value="1"/>
</dbReference>
<dbReference type="Gene3D" id="6.10.340.10">
    <property type="match status" value="1"/>
</dbReference>
<evidence type="ECO:0000256" key="9">
    <source>
        <dbReference type="ARBA" id="ARBA00022777"/>
    </source>
</evidence>
<dbReference type="SUPFAM" id="SSF103190">
    <property type="entry name" value="Sensory domain-like"/>
    <property type="match status" value="1"/>
</dbReference>
<dbReference type="InterPro" id="IPR036097">
    <property type="entry name" value="HisK_dim/P_sf"/>
</dbReference>
<keyword evidence="12" id="KW-0902">Two-component regulatory system</keyword>
<keyword evidence="7 16" id="KW-0812">Transmembrane</keyword>
<evidence type="ECO:0000256" key="12">
    <source>
        <dbReference type="ARBA" id="ARBA00023012"/>
    </source>
</evidence>
<feature type="domain" description="HAMP" evidence="18">
    <location>
        <begin position="555"/>
        <end position="607"/>
    </location>
</feature>
<comment type="caution">
    <text evidence="19">The sequence shown here is derived from an EMBL/GenBank/DDBJ whole genome shotgun (WGS) entry which is preliminary data.</text>
</comment>
<dbReference type="EC" id="2.7.13.3" evidence="3"/>
<dbReference type="Gene3D" id="3.30.450.20">
    <property type="entry name" value="PAS domain"/>
    <property type="match status" value="1"/>
</dbReference>
<dbReference type="Proteomes" id="UP000389128">
    <property type="component" value="Unassembled WGS sequence"/>
</dbReference>
<dbReference type="Gene3D" id="1.10.287.130">
    <property type="match status" value="1"/>
</dbReference>
<dbReference type="PRINTS" id="PR00344">
    <property type="entry name" value="BCTRLSENSOR"/>
</dbReference>
<dbReference type="PROSITE" id="PS50109">
    <property type="entry name" value="HIS_KIN"/>
    <property type="match status" value="1"/>
</dbReference>
<comment type="subcellular location">
    <subcellularLocation>
        <location evidence="2">Cell membrane</location>
        <topology evidence="2">Multi-pass membrane protein</topology>
    </subcellularLocation>
</comment>
<dbReference type="PANTHER" id="PTHR43711:SF26">
    <property type="entry name" value="SENSOR HISTIDINE KINASE RCSC"/>
    <property type="match status" value="1"/>
</dbReference>
<protein>
    <recommendedName>
        <fullName evidence="15">Virulence sensor protein BvgS</fullName>
        <ecNumber evidence="3">2.7.13.3</ecNumber>
    </recommendedName>
</protein>
<dbReference type="OrthoDB" id="5437527at2"/>
<evidence type="ECO:0000259" key="17">
    <source>
        <dbReference type="PROSITE" id="PS50109"/>
    </source>
</evidence>
<comment type="function">
    <text evidence="14">Member of the two-component regulatory system BvgS/BvgA. Phosphorylates BvgA via a four-step phosphorelay in response to environmental signals.</text>
</comment>
<dbReference type="InterPro" id="IPR003594">
    <property type="entry name" value="HATPase_dom"/>
</dbReference>
<organism evidence="19 20">
    <name type="scientific">Zoogloea oleivorans</name>
    <dbReference type="NCBI Taxonomy" id="1552750"/>
    <lineage>
        <taxon>Bacteria</taxon>
        <taxon>Pseudomonadati</taxon>
        <taxon>Pseudomonadota</taxon>
        <taxon>Betaproteobacteria</taxon>
        <taxon>Rhodocyclales</taxon>
        <taxon>Zoogloeaceae</taxon>
        <taxon>Zoogloea</taxon>
    </lineage>
</organism>
<dbReference type="SMART" id="SM00388">
    <property type="entry name" value="HisKA"/>
    <property type="match status" value="1"/>
</dbReference>
<dbReference type="InterPro" id="IPR004358">
    <property type="entry name" value="Sig_transdc_His_kin-like_C"/>
</dbReference>
<comment type="catalytic activity">
    <reaction evidence="1">
        <text>ATP + protein L-histidine = ADP + protein N-phospho-L-histidine.</text>
        <dbReference type="EC" id="2.7.13.3"/>
    </reaction>
</comment>
<evidence type="ECO:0000313" key="20">
    <source>
        <dbReference type="Proteomes" id="UP000389128"/>
    </source>
</evidence>
<evidence type="ECO:0000256" key="1">
    <source>
        <dbReference type="ARBA" id="ARBA00000085"/>
    </source>
</evidence>
<feature type="domain" description="Histidine kinase" evidence="17">
    <location>
        <begin position="629"/>
        <end position="845"/>
    </location>
</feature>
<evidence type="ECO:0000256" key="11">
    <source>
        <dbReference type="ARBA" id="ARBA00022989"/>
    </source>
</evidence>
<evidence type="ECO:0000256" key="5">
    <source>
        <dbReference type="ARBA" id="ARBA00022553"/>
    </source>
</evidence>
<evidence type="ECO:0000256" key="2">
    <source>
        <dbReference type="ARBA" id="ARBA00004651"/>
    </source>
</evidence>
<dbReference type="InterPro" id="IPR029151">
    <property type="entry name" value="Sensor-like_sf"/>
</dbReference>
<keyword evidence="11 16" id="KW-1133">Transmembrane helix</keyword>
<dbReference type="PANTHER" id="PTHR43711">
    <property type="entry name" value="TWO-COMPONENT HISTIDINE KINASE"/>
    <property type="match status" value="1"/>
</dbReference>
<dbReference type="EMBL" id="SDKK01000008">
    <property type="protein sequence ID" value="TYC58909.1"/>
    <property type="molecule type" value="Genomic_DNA"/>
</dbReference>
<proteinExistence type="predicted"/>